<name>A0A3N0I0B5_9FIRM</name>
<dbReference type="PANTHER" id="PTHR42720:SF1">
    <property type="entry name" value="GLYCEROL 3-PHOSPHATE OXIDASE"/>
    <property type="match status" value="1"/>
</dbReference>
<proteinExistence type="predicted"/>
<dbReference type="InterPro" id="IPR007419">
    <property type="entry name" value="BFD-like_2Fe2S-bd_dom"/>
</dbReference>
<dbReference type="InterPro" id="IPR041854">
    <property type="entry name" value="BFD-like_2Fe2S-bd_dom_sf"/>
</dbReference>
<dbReference type="RefSeq" id="WP_128520373.1">
    <property type="nucleotide sequence ID" value="NZ_JAQXZP010000065.1"/>
</dbReference>
<gene>
    <name evidence="3" type="ORF">EDX97_06650</name>
</gene>
<sequence length="480" mass="52260">MYDVIIVGGGVSGTTLAFELSKYEGSVLLLEKENDVADGTTKANSAIIHAGYDAKEGTLMAKYNVWGNKVTPQLCKDLDVRVKNIGSLVVAFSEEEKPMLQTLYDRGVKNGVPDQRIIGKEELHEMEPNIADNAVAALYAPTACIVDPWDIAIACAETAVKNGAEVKLNEEVKAIQKVDDHFVVKTDTDTFEAKTVVNAAGVECDKVYGMVKKPDYEIVPNKGEYYLLDKSQGTLVNHVIFQCPTAAGKGVLVSPTVHGNLIVGPNSNPTVDGDYSTTLQGLADVKAASMKSVPSINFRENIRTFAGLRARRKDHGDFIIGEDPQVAGFYQIAAMQSPGLSSAYAIAIDTTRMMQDKGLFTVAKENPVTTRKVYRFKEMSDDERVAFIKEHPAYGRVICRCETITEGEIIDALHRPIVPVSIDGIKRRCNAGMGRCQGGFCGPRVQEIIARELGIPQEEVVKDKKGSKVLFGHTKEGGLQ</sequence>
<dbReference type="OrthoDB" id="9801699at2"/>
<dbReference type="Pfam" id="PF04324">
    <property type="entry name" value="Fer2_BFD"/>
    <property type="match status" value="1"/>
</dbReference>
<dbReference type="InterPro" id="IPR052745">
    <property type="entry name" value="G3P_Oxidase/Oxidoreductase"/>
</dbReference>
<dbReference type="PANTHER" id="PTHR42720">
    <property type="entry name" value="GLYCEROL-3-PHOSPHATE DEHYDROGENASE"/>
    <property type="match status" value="1"/>
</dbReference>
<evidence type="ECO:0000313" key="3">
    <source>
        <dbReference type="EMBL" id="RNM30463.1"/>
    </source>
</evidence>
<dbReference type="CDD" id="cd19946">
    <property type="entry name" value="GlpA-like_Fer2_BFD-like"/>
    <property type="match status" value="1"/>
</dbReference>
<dbReference type="EMBL" id="RJQC01000002">
    <property type="protein sequence ID" value="RNM30463.1"/>
    <property type="molecule type" value="Genomic_DNA"/>
</dbReference>
<dbReference type="InterPro" id="IPR036188">
    <property type="entry name" value="FAD/NAD-bd_sf"/>
</dbReference>
<feature type="domain" description="BFD-like [2Fe-2S]-binding" evidence="2">
    <location>
        <begin position="397"/>
        <end position="451"/>
    </location>
</feature>
<keyword evidence="4" id="KW-1185">Reference proteome</keyword>
<feature type="domain" description="FAD dependent oxidoreductase" evidence="1">
    <location>
        <begin position="3"/>
        <end position="351"/>
    </location>
</feature>
<dbReference type="Gene3D" id="3.30.9.10">
    <property type="entry name" value="D-Amino Acid Oxidase, subunit A, domain 2"/>
    <property type="match status" value="1"/>
</dbReference>
<dbReference type="AlphaFoldDB" id="A0A3N0I0B5"/>
<dbReference type="InterPro" id="IPR006076">
    <property type="entry name" value="FAD-dep_OxRdtase"/>
</dbReference>
<protein>
    <submittedName>
        <fullName evidence="3">FAD/NAD(P)-binding oxidoreductase</fullName>
    </submittedName>
</protein>
<comment type="caution">
    <text evidence="3">The sequence shown here is derived from an EMBL/GenBank/DDBJ whole genome shotgun (WGS) entry which is preliminary data.</text>
</comment>
<dbReference type="Proteomes" id="UP000276568">
    <property type="component" value="Unassembled WGS sequence"/>
</dbReference>
<dbReference type="SUPFAM" id="SSF51905">
    <property type="entry name" value="FAD/NAD(P)-binding domain"/>
    <property type="match status" value="1"/>
</dbReference>
<accession>A0A3N0I0B5</accession>
<reference evidence="3 4" key="1">
    <citation type="submission" date="2018-11" db="EMBL/GenBank/DDBJ databases">
        <title>Clostridium sp. nov., a member of the family Erysipelotrichaceae isolated from pig faeces.</title>
        <authorList>
            <person name="Chang Y.-H."/>
        </authorList>
    </citation>
    <scope>NUCLEOTIDE SEQUENCE [LARGE SCALE GENOMIC DNA]</scope>
    <source>
        <strain evidence="3 4">YH-panp20</strain>
    </source>
</reference>
<evidence type="ECO:0000259" key="1">
    <source>
        <dbReference type="Pfam" id="PF01266"/>
    </source>
</evidence>
<evidence type="ECO:0000313" key="4">
    <source>
        <dbReference type="Proteomes" id="UP000276568"/>
    </source>
</evidence>
<dbReference type="Gene3D" id="3.50.50.60">
    <property type="entry name" value="FAD/NAD(P)-binding domain"/>
    <property type="match status" value="1"/>
</dbReference>
<dbReference type="Pfam" id="PF01266">
    <property type="entry name" value="DAO"/>
    <property type="match status" value="1"/>
</dbReference>
<organism evidence="3 4">
    <name type="scientific">Absicoccus porci</name>
    <dbReference type="NCBI Taxonomy" id="2486576"/>
    <lineage>
        <taxon>Bacteria</taxon>
        <taxon>Bacillati</taxon>
        <taxon>Bacillota</taxon>
        <taxon>Erysipelotrichia</taxon>
        <taxon>Erysipelotrichales</taxon>
        <taxon>Erysipelotrichaceae</taxon>
        <taxon>Absicoccus</taxon>
    </lineage>
</organism>
<dbReference type="Gene3D" id="1.10.10.1100">
    <property type="entry name" value="BFD-like [2Fe-2S]-binding domain"/>
    <property type="match status" value="1"/>
</dbReference>
<evidence type="ECO:0000259" key="2">
    <source>
        <dbReference type="Pfam" id="PF04324"/>
    </source>
</evidence>